<feature type="chain" id="PRO_5044156981" description="Secreted protein" evidence="2">
    <location>
        <begin position="19"/>
        <end position="263"/>
    </location>
</feature>
<dbReference type="Gramene" id="TuG1812G0300002706.01.T01">
    <property type="protein sequence ID" value="TuG1812G0300002706.01.T01.cds437582"/>
    <property type="gene ID" value="TuG1812G0300002706.01"/>
</dbReference>
<evidence type="ECO:0008006" key="5">
    <source>
        <dbReference type="Google" id="ProtNLM"/>
    </source>
</evidence>
<keyword evidence="4" id="KW-1185">Reference proteome</keyword>
<reference evidence="4" key="1">
    <citation type="journal article" date="2013" name="Nature">
        <title>Draft genome of the wheat A-genome progenitor Triticum urartu.</title>
        <authorList>
            <person name="Ling H.Q."/>
            <person name="Zhao S."/>
            <person name="Liu D."/>
            <person name="Wang J."/>
            <person name="Sun H."/>
            <person name="Zhang C."/>
            <person name="Fan H."/>
            <person name="Li D."/>
            <person name="Dong L."/>
            <person name="Tao Y."/>
            <person name="Gao C."/>
            <person name="Wu H."/>
            <person name="Li Y."/>
            <person name="Cui Y."/>
            <person name="Guo X."/>
            <person name="Zheng S."/>
            <person name="Wang B."/>
            <person name="Yu K."/>
            <person name="Liang Q."/>
            <person name="Yang W."/>
            <person name="Lou X."/>
            <person name="Chen J."/>
            <person name="Feng M."/>
            <person name="Jian J."/>
            <person name="Zhang X."/>
            <person name="Luo G."/>
            <person name="Jiang Y."/>
            <person name="Liu J."/>
            <person name="Wang Z."/>
            <person name="Sha Y."/>
            <person name="Zhang B."/>
            <person name="Wu H."/>
            <person name="Tang D."/>
            <person name="Shen Q."/>
            <person name="Xue P."/>
            <person name="Zou S."/>
            <person name="Wang X."/>
            <person name="Liu X."/>
            <person name="Wang F."/>
            <person name="Yang Y."/>
            <person name="An X."/>
            <person name="Dong Z."/>
            <person name="Zhang K."/>
            <person name="Zhang X."/>
            <person name="Luo M.C."/>
            <person name="Dvorak J."/>
            <person name="Tong Y."/>
            <person name="Wang J."/>
            <person name="Yang H."/>
            <person name="Li Z."/>
            <person name="Wang D."/>
            <person name="Zhang A."/>
            <person name="Wang J."/>
        </authorList>
    </citation>
    <scope>NUCLEOTIDE SEQUENCE</scope>
    <source>
        <strain evidence="4">cv. G1812</strain>
    </source>
</reference>
<feature type="region of interest" description="Disordered" evidence="1">
    <location>
        <begin position="244"/>
        <end position="263"/>
    </location>
</feature>
<protein>
    <recommendedName>
        <fullName evidence="5">Secreted protein</fullName>
    </recommendedName>
</protein>
<dbReference type="Proteomes" id="UP000015106">
    <property type="component" value="Chromosome 3"/>
</dbReference>
<organism evidence="3 4">
    <name type="scientific">Triticum urartu</name>
    <name type="common">Red wild einkorn</name>
    <name type="synonym">Crithodium urartu</name>
    <dbReference type="NCBI Taxonomy" id="4572"/>
    <lineage>
        <taxon>Eukaryota</taxon>
        <taxon>Viridiplantae</taxon>
        <taxon>Streptophyta</taxon>
        <taxon>Embryophyta</taxon>
        <taxon>Tracheophyta</taxon>
        <taxon>Spermatophyta</taxon>
        <taxon>Magnoliopsida</taxon>
        <taxon>Liliopsida</taxon>
        <taxon>Poales</taxon>
        <taxon>Poaceae</taxon>
        <taxon>BOP clade</taxon>
        <taxon>Pooideae</taxon>
        <taxon>Triticodae</taxon>
        <taxon>Triticeae</taxon>
        <taxon>Triticinae</taxon>
        <taxon>Triticum</taxon>
    </lineage>
</organism>
<proteinExistence type="predicted"/>
<feature type="region of interest" description="Disordered" evidence="1">
    <location>
        <begin position="23"/>
        <end position="54"/>
    </location>
</feature>
<dbReference type="AlphaFoldDB" id="A0A8R7TW95"/>
<dbReference type="EnsemblPlants" id="TuG1812G0300002706.01.T01">
    <property type="protein sequence ID" value="TuG1812G0300002706.01.T01.cds437582"/>
    <property type="gene ID" value="TuG1812G0300002706.01"/>
</dbReference>
<reference evidence="3" key="2">
    <citation type="submission" date="2018-03" db="EMBL/GenBank/DDBJ databases">
        <title>The Triticum urartu genome reveals the dynamic nature of wheat genome evolution.</title>
        <authorList>
            <person name="Ling H."/>
            <person name="Ma B."/>
            <person name="Shi X."/>
            <person name="Liu H."/>
            <person name="Dong L."/>
            <person name="Sun H."/>
            <person name="Cao Y."/>
            <person name="Gao Q."/>
            <person name="Zheng S."/>
            <person name="Li Y."/>
            <person name="Yu Y."/>
            <person name="Du H."/>
            <person name="Qi M."/>
            <person name="Li Y."/>
            <person name="Yu H."/>
            <person name="Cui Y."/>
            <person name="Wang N."/>
            <person name="Chen C."/>
            <person name="Wu H."/>
            <person name="Zhao Y."/>
            <person name="Zhang J."/>
            <person name="Li Y."/>
            <person name="Zhou W."/>
            <person name="Zhang B."/>
            <person name="Hu W."/>
            <person name="Eijk M."/>
            <person name="Tang J."/>
            <person name="Witsenboer H."/>
            <person name="Zhao S."/>
            <person name="Li Z."/>
            <person name="Zhang A."/>
            <person name="Wang D."/>
            <person name="Liang C."/>
        </authorList>
    </citation>
    <scope>NUCLEOTIDE SEQUENCE [LARGE SCALE GENOMIC DNA]</scope>
    <source>
        <strain evidence="3">cv. G1812</strain>
    </source>
</reference>
<dbReference type="EnsemblPlants" id="TuG1812G0300002706.01.T02">
    <property type="protein sequence ID" value="TuG1812G0300002706.01.T02.cds437584"/>
    <property type="gene ID" value="TuG1812G0300002706.01"/>
</dbReference>
<evidence type="ECO:0000313" key="4">
    <source>
        <dbReference type="Proteomes" id="UP000015106"/>
    </source>
</evidence>
<sequence>MLHLWCLPSLLFFFRAYSQVTTRPGRKKGPRVAPHERHGRRTNHRRRQSSSSRLPLAAVRVRHRPKAVWQRRRRGLVFSRSRASSCRARAGASAWSVARAALVLGSSQPPAGRRIRGPRARIWCGAGCAAARGGVCRSGSLRIWQGRRRVCTALRRVARCAREGAVADVGRHGAEGAGVVDLRLPVSGRLVCIGASGSWLRPGTVVVLGRCLAQRGGGRGGCRRGDCVLCSARICLDSKVWRSSGRKSSTDLGSVPATAAPWS</sequence>
<dbReference type="Gramene" id="TuG1812G0300002706.01.T02">
    <property type="protein sequence ID" value="TuG1812G0300002706.01.T02.cds437584"/>
    <property type="gene ID" value="TuG1812G0300002706.01"/>
</dbReference>
<feature type="signal peptide" evidence="2">
    <location>
        <begin position="1"/>
        <end position="18"/>
    </location>
</feature>
<evidence type="ECO:0000313" key="3">
    <source>
        <dbReference type="EnsemblPlants" id="TuG1812G0300002706.01.T01.cds437582"/>
    </source>
</evidence>
<evidence type="ECO:0000256" key="2">
    <source>
        <dbReference type="SAM" id="SignalP"/>
    </source>
</evidence>
<keyword evidence="2" id="KW-0732">Signal</keyword>
<evidence type="ECO:0000256" key="1">
    <source>
        <dbReference type="SAM" id="MobiDB-lite"/>
    </source>
</evidence>
<reference evidence="3" key="3">
    <citation type="submission" date="2022-06" db="UniProtKB">
        <authorList>
            <consortium name="EnsemblPlants"/>
        </authorList>
    </citation>
    <scope>IDENTIFICATION</scope>
</reference>
<feature type="compositionally biased region" description="Basic residues" evidence="1">
    <location>
        <begin position="37"/>
        <end position="48"/>
    </location>
</feature>
<name>A0A8R7TW95_TRIUA</name>
<accession>A0A8R7TW95</accession>